<dbReference type="EMBL" id="DSPX01000224">
    <property type="protein sequence ID" value="HGG03218.1"/>
    <property type="molecule type" value="Genomic_DNA"/>
</dbReference>
<evidence type="ECO:0000313" key="3">
    <source>
        <dbReference type="EMBL" id="HGG03218.1"/>
    </source>
</evidence>
<accession>A0A7C3VPW8</accession>
<dbReference type="PANTHER" id="PTHR33404">
    <property type="entry name" value="CELL DIVISION TOPOLOGICAL SPECIFICITY FACTOR HOMOLOG, CHLOROPLASTIC"/>
    <property type="match status" value="1"/>
</dbReference>
<dbReference type="InterPro" id="IPR022017">
    <property type="entry name" value="BFA1-like_DUF3598"/>
</dbReference>
<protein>
    <submittedName>
        <fullName evidence="3">DUF3598 family protein</fullName>
    </submittedName>
</protein>
<dbReference type="PANTHER" id="PTHR33404:SF1">
    <property type="entry name" value="SLL0497 PROTEIN"/>
    <property type="match status" value="1"/>
</dbReference>
<gene>
    <name evidence="3" type="ORF">ENR15_21915</name>
</gene>
<comment type="caution">
    <text evidence="3">The sequence shown here is derived from an EMBL/GenBank/DDBJ whole genome shotgun (WGS) entry which is preliminary data.</text>
</comment>
<dbReference type="Pfam" id="PF21053">
    <property type="entry name" value="BFA1_C"/>
    <property type="match status" value="1"/>
</dbReference>
<evidence type="ECO:0000259" key="1">
    <source>
        <dbReference type="Pfam" id="PF12204"/>
    </source>
</evidence>
<feature type="domain" description="Biogenesis factor required for ATP synthase 1-like C-terminal" evidence="2">
    <location>
        <begin position="141"/>
        <end position="274"/>
    </location>
</feature>
<dbReference type="GO" id="GO:0005886">
    <property type="term" value="C:plasma membrane"/>
    <property type="evidence" value="ECO:0007669"/>
    <property type="project" value="TreeGrafter"/>
</dbReference>
<dbReference type="SUPFAM" id="SSF50814">
    <property type="entry name" value="Lipocalins"/>
    <property type="match status" value="2"/>
</dbReference>
<organism evidence="3">
    <name type="scientific">Planktothricoides sp. SpSt-374</name>
    <dbReference type="NCBI Taxonomy" id="2282167"/>
    <lineage>
        <taxon>Bacteria</taxon>
        <taxon>Bacillati</taxon>
        <taxon>Cyanobacteriota</taxon>
        <taxon>Cyanophyceae</taxon>
        <taxon>Oscillatoriophycideae</taxon>
        <taxon>Oscillatoriales</taxon>
        <taxon>Oscillatoriaceae</taxon>
        <taxon>Planktothricoides</taxon>
    </lineage>
</organism>
<dbReference type="Gene3D" id="2.40.128.20">
    <property type="match status" value="2"/>
</dbReference>
<evidence type="ECO:0000259" key="2">
    <source>
        <dbReference type="Pfam" id="PF21053"/>
    </source>
</evidence>
<dbReference type="Pfam" id="PF12204">
    <property type="entry name" value="DUF3598_N"/>
    <property type="match status" value="1"/>
</dbReference>
<proteinExistence type="predicted"/>
<feature type="domain" description="DUF3598" evidence="1">
    <location>
        <begin position="1"/>
        <end position="134"/>
    </location>
</feature>
<name>A0A7C3VPW8_9CYAN</name>
<dbReference type="GO" id="GO:0000918">
    <property type="term" value="P:division septum site selection"/>
    <property type="evidence" value="ECO:0007669"/>
    <property type="project" value="TreeGrafter"/>
</dbReference>
<dbReference type="AlphaFoldDB" id="A0A7C3VPW8"/>
<reference evidence="3" key="1">
    <citation type="journal article" date="2020" name="mSystems">
        <title>Genome- and Community-Level Interaction Insights into Carbon Utilization and Element Cycling Functions of Hydrothermarchaeota in Hydrothermal Sediment.</title>
        <authorList>
            <person name="Zhou Z."/>
            <person name="Liu Y."/>
            <person name="Xu W."/>
            <person name="Pan J."/>
            <person name="Luo Z.H."/>
            <person name="Li M."/>
        </authorList>
    </citation>
    <scope>NUCLEOTIDE SEQUENCE [LARGE SCALE GENOMIC DNA]</scope>
    <source>
        <strain evidence="3">SpSt-374</strain>
    </source>
</reference>
<sequence length="276" mass="31144">MSGQWDNFLKNLGVWEGSFTQISPQGEILGSTPSILTLEGLDNNQRVRFHIRRFQTDSNGESTPREYTQEFQSLGRHALFFDNGAFSKGNMQLAPFSEFVSEFGLVEGDRRLRFVQQFNKENQFTSLTLIRETRLDSGAVESPPLTVAQLLGQWEGTACTMYPDWRPADIYPTTLEIKDIGGGYIEQNLSFGSKTINSKGRVDGDILHFDQGSHPVQVLLLPGGGSATQPPQLPLRQAFFFEVGWLVQPGWRQRFIRSYSDKGEWVSSTLVNERLV</sequence>
<dbReference type="InterPro" id="IPR048378">
    <property type="entry name" value="BFA1-like_C"/>
</dbReference>
<dbReference type="InterPro" id="IPR012674">
    <property type="entry name" value="Calycin"/>
</dbReference>